<dbReference type="Gene3D" id="1.20.1250.20">
    <property type="entry name" value="MFS general substrate transporter like domains"/>
    <property type="match status" value="2"/>
</dbReference>
<feature type="transmembrane region" description="Helical" evidence="5">
    <location>
        <begin position="199"/>
        <end position="223"/>
    </location>
</feature>
<dbReference type="Proteomes" id="UP000638188">
    <property type="component" value="Unassembled WGS sequence"/>
</dbReference>
<feature type="compositionally biased region" description="Low complexity" evidence="4">
    <location>
        <begin position="411"/>
        <end position="433"/>
    </location>
</feature>
<feature type="compositionally biased region" description="Polar residues" evidence="4">
    <location>
        <begin position="434"/>
        <end position="444"/>
    </location>
</feature>
<feature type="transmembrane region" description="Helical" evidence="5">
    <location>
        <begin position="353"/>
        <end position="372"/>
    </location>
</feature>
<keyword evidence="1 5" id="KW-0812">Transmembrane</keyword>
<dbReference type="RefSeq" id="WP_150279377.1">
    <property type="nucleotide sequence ID" value="NZ_BMFF01000003.1"/>
</dbReference>
<dbReference type="PANTHER" id="PTHR23521:SF3">
    <property type="entry name" value="MFS TRANSPORTER"/>
    <property type="match status" value="1"/>
</dbReference>
<dbReference type="SUPFAM" id="SSF103473">
    <property type="entry name" value="MFS general substrate transporter"/>
    <property type="match status" value="1"/>
</dbReference>
<feature type="transmembrane region" description="Helical" evidence="5">
    <location>
        <begin position="289"/>
        <end position="313"/>
    </location>
</feature>
<comment type="caution">
    <text evidence="6">The sequence shown here is derived from an EMBL/GenBank/DDBJ whole genome shotgun (WGS) entry which is preliminary data.</text>
</comment>
<proteinExistence type="predicted"/>
<feature type="transmembrane region" description="Helical" evidence="5">
    <location>
        <begin position="325"/>
        <end position="347"/>
    </location>
</feature>
<feature type="transmembrane region" description="Helical" evidence="5">
    <location>
        <begin position="131"/>
        <end position="150"/>
    </location>
</feature>
<keyword evidence="3 5" id="KW-0472">Membrane</keyword>
<dbReference type="CDD" id="cd17477">
    <property type="entry name" value="MFS_YcaD_like"/>
    <property type="match status" value="1"/>
</dbReference>
<keyword evidence="2 5" id="KW-1133">Transmembrane helix</keyword>
<dbReference type="PANTHER" id="PTHR23521">
    <property type="entry name" value="TRANSPORTER MFS SUPERFAMILY"/>
    <property type="match status" value="1"/>
</dbReference>
<feature type="transmembrane region" description="Helical" evidence="5">
    <location>
        <begin position="73"/>
        <end position="92"/>
    </location>
</feature>
<feature type="transmembrane region" description="Helical" evidence="5">
    <location>
        <begin position="156"/>
        <end position="178"/>
    </location>
</feature>
<organism evidence="6 7">
    <name type="scientific">Halopseudomonas salina</name>
    <dbReference type="NCBI Taxonomy" id="1323744"/>
    <lineage>
        <taxon>Bacteria</taxon>
        <taxon>Pseudomonadati</taxon>
        <taxon>Pseudomonadota</taxon>
        <taxon>Gammaproteobacteria</taxon>
        <taxon>Pseudomonadales</taxon>
        <taxon>Pseudomonadaceae</taxon>
        <taxon>Halopseudomonas</taxon>
    </lineage>
</organism>
<dbReference type="InterPro" id="IPR047200">
    <property type="entry name" value="MFS_YcaD-like"/>
</dbReference>
<feature type="transmembrane region" description="Helical" evidence="5">
    <location>
        <begin position="265"/>
        <end position="283"/>
    </location>
</feature>
<dbReference type="InterPro" id="IPR011701">
    <property type="entry name" value="MFS"/>
</dbReference>
<evidence type="ECO:0000313" key="7">
    <source>
        <dbReference type="Proteomes" id="UP000638188"/>
    </source>
</evidence>
<keyword evidence="7" id="KW-1185">Reference proteome</keyword>
<dbReference type="InterPro" id="IPR036259">
    <property type="entry name" value="MFS_trans_sf"/>
</dbReference>
<feature type="transmembrane region" description="Helical" evidence="5">
    <location>
        <begin position="98"/>
        <end position="119"/>
    </location>
</feature>
<reference evidence="7" key="1">
    <citation type="journal article" date="2019" name="Int. J. Syst. Evol. Microbiol.">
        <title>The Global Catalogue of Microorganisms (GCM) 10K type strain sequencing project: providing services to taxonomists for standard genome sequencing and annotation.</title>
        <authorList>
            <consortium name="The Broad Institute Genomics Platform"/>
            <consortium name="The Broad Institute Genome Sequencing Center for Infectious Disease"/>
            <person name="Wu L."/>
            <person name="Ma J."/>
        </authorList>
    </citation>
    <scope>NUCLEOTIDE SEQUENCE [LARGE SCALE GENOMIC DNA]</scope>
    <source>
        <strain evidence="7">CGMCC 1.12482</strain>
    </source>
</reference>
<dbReference type="Pfam" id="PF07690">
    <property type="entry name" value="MFS_1"/>
    <property type="match status" value="1"/>
</dbReference>
<evidence type="ECO:0000256" key="1">
    <source>
        <dbReference type="ARBA" id="ARBA00022692"/>
    </source>
</evidence>
<feature type="transmembrane region" description="Helical" evidence="5">
    <location>
        <begin position="235"/>
        <end position="253"/>
    </location>
</feature>
<evidence type="ECO:0000256" key="2">
    <source>
        <dbReference type="ARBA" id="ARBA00022989"/>
    </source>
</evidence>
<evidence type="ECO:0000256" key="4">
    <source>
        <dbReference type="SAM" id="MobiDB-lite"/>
    </source>
</evidence>
<dbReference type="EMBL" id="BMFF01000003">
    <property type="protein sequence ID" value="GGC96908.1"/>
    <property type="molecule type" value="Genomic_DNA"/>
</dbReference>
<gene>
    <name evidence="6" type="primary">ycaD</name>
    <name evidence="6" type="ORF">GCM10007418_15410</name>
</gene>
<feature type="transmembrane region" description="Helical" evidence="5">
    <location>
        <begin position="42"/>
        <end position="61"/>
    </location>
</feature>
<evidence type="ECO:0000256" key="5">
    <source>
        <dbReference type="SAM" id="Phobius"/>
    </source>
</evidence>
<name>A0ABQ1PGZ8_9GAMM</name>
<sequence>MIKILLPIAALLSGIALLLLGTGLLNTLLALRGSGEGFTDQTLGLLGSAYFAGFILGTWLCPRLIRRMGHVRAFAFLAAAEAVSVLVHALLVDPITWLILRMITGVALVGIYTVIESWLNTQAPPERRGQVFAIYMAVNLGSLALAQQLLRLDSPMTFTLFALATMLITAALMPVVATRLSQPAIGNTKGLSLRRLWEAAPVACSAALLSGLAMGGFWGLGAVYAGRMGMDTPQIATFVSLVILAGAALQWPLGMLSDRTDRRMALAIISAIAVAGGLLMALLGPFGQWLLLAAAVFGGGSFAVYPAAVAHLIDHLHHEDILSGNASLLMLHGLGAAIGPALAGWLMGMTAPLALPLFFAVMFGFCGLYALLQARRGADRIVDAPAHYIPMVRTSSEVLGMMLEDAETDSTHSNTTSSEAASTDTASSETSPSNIRSTANDSGH</sequence>
<feature type="region of interest" description="Disordered" evidence="4">
    <location>
        <begin position="406"/>
        <end position="444"/>
    </location>
</feature>
<evidence type="ECO:0000256" key="3">
    <source>
        <dbReference type="ARBA" id="ARBA00023136"/>
    </source>
</evidence>
<evidence type="ECO:0000313" key="6">
    <source>
        <dbReference type="EMBL" id="GGC96908.1"/>
    </source>
</evidence>
<protein>
    <submittedName>
        <fullName evidence="6">MFS transporter</fullName>
    </submittedName>
</protein>
<accession>A0ABQ1PGZ8</accession>